<keyword evidence="2" id="KW-1185">Reference proteome</keyword>
<comment type="caution">
    <text evidence="1">The sequence shown here is derived from an EMBL/GenBank/DDBJ whole genome shotgun (WGS) entry which is preliminary data.</text>
</comment>
<proteinExistence type="predicted"/>
<evidence type="ECO:0000313" key="2">
    <source>
        <dbReference type="Proteomes" id="UP000806077"/>
    </source>
</evidence>
<sequence length="380" mass="46145">MIESKYYLKELFKENKGLIFQLITKYYSFELTDLLKLNKNVDWMLLSNNENILWSIDFVKEYKDKLCFDHLAWYNFEDPQRPGLSSNSKINLDILKKYSNKLSWEMVSWNFDFYNTNIDLILENKNLFWNWYYLSRNKTLVWSEDFIDKYQYEISWDDLCSNGKVNWTESLIKKYEKKLNWDSLSFKENLPWSSSFFLKYETQLNINNLSWNNGFSWNEELIEKYKENINWEHLSENTGVQWSSDLIERFGCENFDVFDNERHLSKKFGCFELSKNPSLPWNDINFFLKFIHFYILDCDFSGLISNNGINWCEMKIKICEMKWTNFQRDKVILPKRNLKNIDFYINKNNELDENKAGEIIWNIISPLIDIEEVIFIFNNK</sequence>
<organism evidence="1 2">
    <name type="scientific">Tenacibaculum finnmarkense genomovar finnmarkense</name>
    <dbReference type="NCBI Taxonomy" id="1458503"/>
    <lineage>
        <taxon>Bacteria</taxon>
        <taxon>Pseudomonadati</taxon>
        <taxon>Bacteroidota</taxon>
        <taxon>Flavobacteriia</taxon>
        <taxon>Flavobacteriales</taxon>
        <taxon>Flavobacteriaceae</taxon>
        <taxon>Tenacibaculum</taxon>
        <taxon>Tenacibaculum finnmarkense</taxon>
    </lineage>
</organism>
<reference evidence="1 2" key="1">
    <citation type="journal article" date="2020" name="Int. J. Syst. Evol. Microbiol.">
        <title>Tenacibaculum piscium sp. nov., isolated from skin ulcers of sea-farmed fish, and description of Tenacibaculum finnmarkense sp. nov. with subdivision into genomovars finnmarkense and ulcerans.</title>
        <authorList>
            <person name="Olsen A.B."/>
            <person name="Spilsberg B."/>
            <person name="Nilsen H.K."/>
            <person name="Lagesen K."/>
            <person name="Gulla S."/>
            <person name="Avendano-Herrera R."/>
            <person name="Irgang R."/>
            <person name="Duchaud E."/>
            <person name="Colquhoun D.J."/>
        </authorList>
    </citation>
    <scope>NUCLEOTIDE SEQUENCE [LARGE SCALE GENOMIC DNA]</scope>
    <source>
        <strain evidence="1 2">TNO037</strain>
    </source>
</reference>
<gene>
    <name evidence="1" type="ORF">F7645_12455</name>
</gene>
<dbReference type="Proteomes" id="UP000806077">
    <property type="component" value="Unassembled WGS sequence"/>
</dbReference>
<protein>
    <submittedName>
        <fullName evidence="1">Uncharacterized protein</fullName>
    </submittedName>
</protein>
<dbReference type="RefSeq" id="WP_101955441.1">
    <property type="nucleotide sequence ID" value="NZ_JAJHTL010000037.1"/>
</dbReference>
<dbReference type="AlphaFoldDB" id="A0AAP1RHN9"/>
<accession>A0AAP1RHN9</accession>
<evidence type="ECO:0000313" key="1">
    <source>
        <dbReference type="EMBL" id="MBE7696229.1"/>
    </source>
</evidence>
<name>A0AAP1RHN9_9FLAO</name>
<dbReference type="EMBL" id="WXXV01000031">
    <property type="protein sequence ID" value="MBE7696229.1"/>
    <property type="molecule type" value="Genomic_DNA"/>
</dbReference>